<proteinExistence type="inferred from homology"/>
<dbReference type="InterPro" id="IPR005119">
    <property type="entry name" value="LysR_subst-bd"/>
</dbReference>
<accession>A0A2N3KV38</accession>
<dbReference type="Gene3D" id="3.40.190.290">
    <property type="match status" value="1"/>
</dbReference>
<dbReference type="EMBL" id="NWTK01000005">
    <property type="protein sequence ID" value="PKR54370.1"/>
    <property type="molecule type" value="Genomic_DNA"/>
</dbReference>
<dbReference type="Gene3D" id="1.10.10.10">
    <property type="entry name" value="Winged helix-like DNA-binding domain superfamily/Winged helix DNA-binding domain"/>
    <property type="match status" value="1"/>
</dbReference>
<dbReference type="RefSeq" id="WP_101265927.1">
    <property type="nucleotide sequence ID" value="NZ_CP024199.1"/>
</dbReference>
<evidence type="ECO:0000313" key="7">
    <source>
        <dbReference type="EMBL" id="PKR54370.1"/>
    </source>
</evidence>
<protein>
    <submittedName>
        <fullName evidence="7">LysR family transcriptional regulator</fullName>
    </submittedName>
</protein>
<evidence type="ECO:0000256" key="2">
    <source>
        <dbReference type="ARBA" id="ARBA00023015"/>
    </source>
</evidence>
<dbReference type="GO" id="GO:0043565">
    <property type="term" value="F:sequence-specific DNA binding"/>
    <property type="evidence" value="ECO:0007669"/>
    <property type="project" value="TreeGrafter"/>
</dbReference>
<evidence type="ECO:0000313" key="6">
    <source>
        <dbReference type="EMBL" id="AUG52802.1"/>
    </source>
</evidence>
<dbReference type="PROSITE" id="PS50931">
    <property type="entry name" value="HTH_LYSR"/>
    <property type="match status" value="1"/>
</dbReference>
<keyword evidence="4" id="KW-0804">Transcription</keyword>
<keyword evidence="2" id="KW-0805">Transcription regulation</keyword>
<evidence type="ECO:0000256" key="4">
    <source>
        <dbReference type="ARBA" id="ARBA00023163"/>
    </source>
</evidence>
<comment type="similarity">
    <text evidence="1">Belongs to the LysR transcriptional regulatory family.</text>
</comment>
<organism evidence="7 9">
    <name type="scientific">Thalassospira marina</name>
    <dbReference type="NCBI Taxonomy" id="2048283"/>
    <lineage>
        <taxon>Bacteria</taxon>
        <taxon>Pseudomonadati</taxon>
        <taxon>Pseudomonadota</taxon>
        <taxon>Alphaproteobacteria</taxon>
        <taxon>Rhodospirillales</taxon>
        <taxon>Thalassospiraceae</taxon>
        <taxon>Thalassospira</taxon>
    </lineage>
</organism>
<dbReference type="SUPFAM" id="SSF53850">
    <property type="entry name" value="Periplasmic binding protein-like II"/>
    <property type="match status" value="1"/>
</dbReference>
<dbReference type="InterPro" id="IPR036388">
    <property type="entry name" value="WH-like_DNA-bd_sf"/>
</dbReference>
<dbReference type="OrthoDB" id="7333438at2"/>
<gene>
    <name evidence="7" type="ORF">COO20_09560</name>
    <name evidence="6" type="ORF">CSC3H3_08845</name>
</gene>
<dbReference type="AlphaFoldDB" id="A0A2N3KV38"/>
<dbReference type="GO" id="GO:0006351">
    <property type="term" value="P:DNA-templated transcription"/>
    <property type="evidence" value="ECO:0007669"/>
    <property type="project" value="TreeGrafter"/>
</dbReference>
<evidence type="ECO:0000313" key="8">
    <source>
        <dbReference type="Proteomes" id="UP000233458"/>
    </source>
</evidence>
<dbReference type="KEGG" id="thac:CSC3H3_08845"/>
<evidence type="ECO:0000256" key="1">
    <source>
        <dbReference type="ARBA" id="ARBA00009437"/>
    </source>
</evidence>
<reference evidence="7 9" key="1">
    <citation type="submission" date="2017-09" db="EMBL/GenBank/DDBJ databases">
        <title>Biodiversity and function of Thalassospira species in the particle-attached aromatic-hydrocarbon-degrading consortia from the surface seawater of the South China Sea.</title>
        <authorList>
            <person name="Dong C."/>
            <person name="Liu R."/>
            <person name="Shao Z."/>
        </authorList>
    </citation>
    <scope>NUCLEOTIDE SEQUENCE [LARGE SCALE GENOMIC DNA]</scope>
    <source>
        <strain evidence="7 9">CSC1P2</strain>
    </source>
</reference>
<dbReference type="InterPro" id="IPR000847">
    <property type="entry name" value="LysR_HTH_N"/>
</dbReference>
<dbReference type="SUPFAM" id="SSF46785">
    <property type="entry name" value="Winged helix' DNA-binding domain"/>
    <property type="match status" value="1"/>
</dbReference>
<dbReference type="Proteomes" id="UP000233597">
    <property type="component" value="Unassembled WGS sequence"/>
</dbReference>
<evidence type="ECO:0000256" key="3">
    <source>
        <dbReference type="ARBA" id="ARBA00023125"/>
    </source>
</evidence>
<dbReference type="PANTHER" id="PTHR30537:SF3">
    <property type="entry name" value="TRANSCRIPTIONAL REGULATORY PROTEIN"/>
    <property type="match status" value="1"/>
</dbReference>
<dbReference type="EMBL" id="CP024199">
    <property type="protein sequence ID" value="AUG52802.1"/>
    <property type="molecule type" value="Genomic_DNA"/>
</dbReference>
<feature type="domain" description="HTH lysR-type" evidence="5">
    <location>
        <begin position="4"/>
        <end position="61"/>
    </location>
</feature>
<evidence type="ECO:0000259" key="5">
    <source>
        <dbReference type="PROSITE" id="PS50931"/>
    </source>
</evidence>
<sequence length="307" mass="34437">MNNFSWDDLQYFLAVARDGQLSAAARRLRTSHVTVARRIDRLEQRLGAKLFERNPRGYVLTPLGARLMSPTETMAQEADKLLGEVGTGSFALSGVVRFSVPEGFGNFFIGEKLPFFAKRHPSLSIEMVNIQQIVSLSRREADISVALNTPKTGSYHREKISSYALYVYASRQYLAEHGPITDRAQLSSHSFIGYIEDMIFTQELNYLAELMPGFRAGYQSSSVFAQLKATRAGFGLCILPYFMAVAFDDLVPVLPETVKIMRDYWMVCHSDMINVARIRLLADFIREETHAATDLLTAASMPAVRDA</sequence>
<keyword evidence="8" id="KW-1185">Reference proteome</keyword>
<dbReference type="InterPro" id="IPR058163">
    <property type="entry name" value="LysR-type_TF_proteobact-type"/>
</dbReference>
<keyword evidence="3" id="KW-0238">DNA-binding</keyword>
<dbReference type="Proteomes" id="UP000233458">
    <property type="component" value="Chromosome"/>
</dbReference>
<reference evidence="6 8" key="2">
    <citation type="submission" date="2017-10" db="EMBL/GenBank/DDBJ databases">
        <title>Biodiversity and function of Thalassospira species in the particle-attached aromatic-hydrocarbon-degrading consortia from the surface seawater of the China South Sea.</title>
        <authorList>
            <person name="Dong C."/>
            <person name="Liu R."/>
            <person name="Shao Z."/>
        </authorList>
    </citation>
    <scope>NUCLEOTIDE SEQUENCE [LARGE SCALE GENOMIC DNA]</scope>
    <source>
        <strain evidence="6 8">CSC3H3</strain>
    </source>
</reference>
<name>A0A2N3KV38_9PROT</name>
<evidence type="ECO:0000313" key="9">
    <source>
        <dbReference type="Proteomes" id="UP000233597"/>
    </source>
</evidence>
<dbReference type="GO" id="GO:0003700">
    <property type="term" value="F:DNA-binding transcription factor activity"/>
    <property type="evidence" value="ECO:0007669"/>
    <property type="project" value="InterPro"/>
</dbReference>
<dbReference type="Pfam" id="PF03466">
    <property type="entry name" value="LysR_substrate"/>
    <property type="match status" value="1"/>
</dbReference>
<dbReference type="PANTHER" id="PTHR30537">
    <property type="entry name" value="HTH-TYPE TRANSCRIPTIONAL REGULATOR"/>
    <property type="match status" value="1"/>
</dbReference>
<dbReference type="InterPro" id="IPR036390">
    <property type="entry name" value="WH_DNA-bd_sf"/>
</dbReference>
<dbReference type="Pfam" id="PF00126">
    <property type="entry name" value="HTH_1"/>
    <property type="match status" value="1"/>
</dbReference>